<evidence type="ECO:0000256" key="1">
    <source>
        <dbReference type="ARBA" id="ARBA00006962"/>
    </source>
</evidence>
<evidence type="ECO:0000256" key="3">
    <source>
        <dbReference type="ARBA" id="ARBA00022679"/>
    </source>
</evidence>
<dbReference type="GO" id="GO:0016020">
    <property type="term" value="C:membrane"/>
    <property type="evidence" value="ECO:0007669"/>
    <property type="project" value="GOC"/>
</dbReference>
<dbReference type="AlphaFoldDB" id="A0A918XS14"/>
<evidence type="ECO:0000256" key="2">
    <source>
        <dbReference type="ARBA" id="ARBA00022676"/>
    </source>
</evidence>
<evidence type="ECO:0000313" key="6">
    <source>
        <dbReference type="EMBL" id="GHD51248.1"/>
    </source>
</evidence>
<keyword evidence="2" id="KW-0328">Glycosyltransferase</keyword>
<feature type="region of interest" description="Disordered" evidence="4">
    <location>
        <begin position="1"/>
        <end position="26"/>
    </location>
</feature>
<name>A0A918XS14_9PROT</name>
<dbReference type="Pfam" id="PF06925">
    <property type="entry name" value="MGDG_synth"/>
    <property type="match status" value="1"/>
</dbReference>
<evidence type="ECO:0000259" key="5">
    <source>
        <dbReference type="Pfam" id="PF06925"/>
    </source>
</evidence>
<feature type="compositionally biased region" description="Basic residues" evidence="4">
    <location>
        <begin position="17"/>
        <end position="26"/>
    </location>
</feature>
<evidence type="ECO:0000313" key="7">
    <source>
        <dbReference type="Proteomes" id="UP000630353"/>
    </source>
</evidence>
<dbReference type="Gene3D" id="3.40.50.2000">
    <property type="entry name" value="Glycogen Phosphorylase B"/>
    <property type="match status" value="1"/>
</dbReference>
<protein>
    <recommendedName>
        <fullName evidence="5">Diacylglycerol glucosyltransferase N-terminal domain-containing protein</fullName>
    </recommendedName>
</protein>
<keyword evidence="7" id="KW-1185">Reference proteome</keyword>
<dbReference type="PANTHER" id="PTHR43025">
    <property type="entry name" value="MONOGALACTOSYLDIACYLGLYCEROL SYNTHASE"/>
    <property type="match status" value="1"/>
</dbReference>
<dbReference type="PANTHER" id="PTHR43025:SF3">
    <property type="entry name" value="MONOGALACTOSYLDIACYLGLYCEROL SYNTHASE 1, CHLOROPLASTIC"/>
    <property type="match status" value="1"/>
</dbReference>
<organism evidence="6 7">
    <name type="scientific">Thalassobaculum fulvum</name>
    <dbReference type="NCBI Taxonomy" id="1633335"/>
    <lineage>
        <taxon>Bacteria</taxon>
        <taxon>Pseudomonadati</taxon>
        <taxon>Pseudomonadota</taxon>
        <taxon>Alphaproteobacteria</taxon>
        <taxon>Rhodospirillales</taxon>
        <taxon>Thalassobaculaceae</taxon>
        <taxon>Thalassobaculum</taxon>
    </lineage>
</organism>
<comment type="similarity">
    <text evidence="1">Belongs to the glycosyltransferase 28 family.</text>
</comment>
<accession>A0A918XS14</accession>
<dbReference type="InterPro" id="IPR009695">
    <property type="entry name" value="Diacylglyc_glucosyltr_N"/>
</dbReference>
<dbReference type="GO" id="GO:0009247">
    <property type="term" value="P:glycolipid biosynthetic process"/>
    <property type="evidence" value="ECO:0007669"/>
    <property type="project" value="InterPro"/>
</dbReference>
<dbReference type="Proteomes" id="UP000630353">
    <property type="component" value="Unassembled WGS sequence"/>
</dbReference>
<keyword evidence="3" id="KW-0808">Transferase</keyword>
<sequence length="452" mass="49034">MRGMTRCVPPERDVSRHGRRAARARSGARRAAPVEIRFTIAEPVRYFGDSRAEYHGAREPRDAPVADRNVHVVIVFTDAGGGHRAVAEALAEILEGAGGYRVSLVNAYQEVLPHLDLFARFTPLSVEQVYNELIMRRGWTGLFCLGFYALAVMNVRLLAAAGRRAFAALWERRRPDLVISVLPLINPLMIDSLKSYRDGDVPFAVLMTDWAELTRSVWLPRRPDYHVICGTAPGYRQAVAKGHPPERLHRTAGLPVRPAFVDGGPGDIAAARRRLGLHPDRPVVCVLYGGQGSRRMLALAEALRGSDVQAIFLCGRDEALADALRAANLSYPAVIRGYTREVAAYFGVSDVFVGKPGPQSISEALAMGLPLLVDRSKVLPQERAVLRWLAESGAGQTFATPRQFRDALATCLAAGPRPRAGAPNPSPNATPSEIPSVVRAILARAGSAVPTG</sequence>
<dbReference type="SUPFAM" id="SSF53756">
    <property type="entry name" value="UDP-Glycosyltransferase/glycogen phosphorylase"/>
    <property type="match status" value="1"/>
</dbReference>
<reference evidence="6" key="2">
    <citation type="submission" date="2020-09" db="EMBL/GenBank/DDBJ databases">
        <authorList>
            <person name="Sun Q."/>
            <person name="Kim S."/>
        </authorList>
    </citation>
    <scope>NUCLEOTIDE SEQUENCE</scope>
    <source>
        <strain evidence="6">KCTC 42651</strain>
    </source>
</reference>
<comment type="caution">
    <text evidence="6">The sequence shown here is derived from an EMBL/GenBank/DDBJ whole genome shotgun (WGS) entry which is preliminary data.</text>
</comment>
<evidence type="ECO:0000256" key="4">
    <source>
        <dbReference type="SAM" id="MobiDB-lite"/>
    </source>
</evidence>
<dbReference type="GO" id="GO:0016758">
    <property type="term" value="F:hexosyltransferase activity"/>
    <property type="evidence" value="ECO:0007669"/>
    <property type="project" value="InterPro"/>
</dbReference>
<gene>
    <name evidence="6" type="ORF">GCM10017083_25450</name>
</gene>
<proteinExistence type="inferred from homology"/>
<feature type="domain" description="Diacylglycerol glucosyltransferase N-terminal" evidence="5">
    <location>
        <begin position="83"/>
        <end position="256"/>
    </location>
</feature>
<reference evidence="6" key="1">
    <citation type="journal article" date="2014" name="Int. J. Syst. Evol. Microbiol.">
        <title>Complete genome sequence of Corynebacterium casei LMG S-19264T (=DSM 44701T), isolated from a smear-ripened cheese.</title>
        <authorList>
            <consortium name="US DOE Joint Genome Institute (JGI-PGF)"/>
            <person name="Walter F."/>
            <person name="Albersmeier A."/>
            <person name="Kalinowski J."/>
            <person name="Ruckert C."/>
        </authorList>
    </citation>
    <scope>NUCLEOTIDE SEQUENCE</scope>
    <source>
        <strain evidence="6">KCTC 42651</strain>
    </source>
</reference>
<dbReference type="EMBL" id="BMZS01000005">
    <property type="protein sequence ID" value="GHD51248.1"/>
    <property type="molecule type" value="Genomic_DNA"/>
</dbReference>
<dbReference type="InterPro" id="IPR050519">
    <property type="entry name" value="Glycosyltransf_28_UgtP"/>
</dbReference>